<name>A0A1H4B036_9BURK</name>
<protein>
    <submittedName>
        <fullName evidence="1">Uncharacterized protein</fullName>
    </submittedName>
</protein>
<dbReference type="Proteomes" id="UP000198638">
    <property type="component" value="Unassembled WGS sequence"/>
</dbReference>
<accession>A0A1H4B036</accession>
<dbReference type="AlphaFoldDB" id="A0A1H4B036"/>
<organism evidence="1 2">
    <name type="scientific">Paraburkholderia sartisoli</name>
    <dbReference type="NCBI Taxonomy" id="83784"/>
    <lineage>
        <taxon>Bacteria</taxon>
        <taxon>Pseudomonadati</taxon>
        <taxon>Pseudomonadota</taxon>
        <taxon>Betaproteobacteria</taxon>
        <taxon>Burkholderiales</taxon>
        <taxon>Burkholderiaceae</taxon>
        <taxon>Paraburkholderia</taxon>
    </lineage>
</organism>
<reference evidence="2" key="1">
    <citation type="submission" date="2016-10" db="EMBL/GenBank/DDBJ databases">
        <authorList>
            <person name="Varghese N."/>
            <person name="Submissions S."/>
        </authorList>
    </citation>
    <scope>NUCLEOTIDE SEQUENCE [LARGE SCALE GENOMIC DNA]</scope>
    <source>
        <strain evidence="2">LMG 24000</strain>
    </source>
</reference>
<dbReference type="STRING" id="83784.SAMN05192564_1011391"/>
<evidence type="ECO:0000313" key="2">
    <source>
        <dbReference type="Proteomes" id="UP000198638"/>
    </source>
</evidence>
<gene>
    <name evidence="1" type="ORF">SAMN05192564_1011391</name>
</gene>
<evidence type="ECO:0000313" key="1">
    <source>
        <dbReference type="EMBL" id="SEA41414.1"/>
    </source>
</evidence>
<sequence>MSNAPIPPSPNRDQLFQEVWTTPMVHVGSKYGISGTDVRRVCDAFRIPVPQPGHWTRVDLGHTIQRPELPAMSEQEILAAISAVKAIIDRPKRLVEVRADKRIQKDNEVAADAAPKQKDWHRAIKQLREQMDKGVTRADHLKKRYDWEQSHPGKQYQHKGEVVYGSWESFCDTGQLLVTSHRKLAARLSMDTYQRGLLILNIICHGAELEGYTVQMAKNNERLELSKGGARVEVRITEKLTQGTRYRINSWDKSREPVRTLTPTGTLTLFVEQQGLGQTELSDTKDRPLEQQWKRILAAIEHRHQGSLANVAEWAEQKQKWREAEIQREEAAKSIAEEKRKQESLFSEIENWQRAELIRAYLASLDSKLESQAQLDTGYITWRAWAAEVADKLDPVLHRIGKASKT</sequence>
<dbReference type="EMBL" id="FNRQ01000001">
    <property type="protein sequence ID" value="SEA41414.1"/>
    <property type="molecule type" value="Genomic_DNA"/>
</dbReference>
<proteinExistence type="predicted"/>
<keyword evidence="2" id="KW-1185">Reference proteome</keyword>